<comment type="caution">
    <text evidence="1">The sequence shown here is derived from an EMBL/GenBank/DDBJ whole genome shotgun (WGS) entry which is preliminary data.</text>
</comment>
<organism evidence="1 2">
    <name type="scientific">Cymbomonas tetramitiformis</name>
    <dbReference type="NCBI Taxonomy" id="36881"/>
    <lineage>
        <taxon>Eukaryota</taxon>
        <taxon>Viridiplantae</taxon>
        <taxon>Chlorophyta</taxon>
        <taxon>Pyramimonadophyceae</taxon>
        <taxon>Pyramimonadales</taxon>
        <taxon>Pyramimonadaceae</taxon>
        <taxon>Cymbomonas</taxon>
    </lineage>
</organism>
<name>A0AAE0LA40_9CHLO</name>
<dbReference type="AlphaFoldDB" id="A0AAE0LA40"/>
<keyword evidence="2" id="KW-1185">Reference proteome</keyword>
<reference evidence="1 2" key="1">
    <citation type="journal article" date="2015" name="Genome Biol. Evol.">
        <title>Comparative Genomics of a Bacterivorous Green Alga Reveals Evolutionary Causalities and Consequences of Phago-Mixotrophic Mode of Nutrition.</title>
        <authorList>
            <person name="Burns J.A."/>
            <person name="Paasch A."/>
            <person name="Narechania A."/>
            <person name="Kim E."/>
        </authorList>
    </citation>
    <scope>NUCLEOTIDE SEQUENCE [LARGE SCALE GENOMIC DNA]</scope>
    <source>
        <strain evidence="1 2">PLY_AMNH</strain>
    </source>
</reference>
<evidence type="ECO:0000313" key="1">
    <source>
        <dbReference type="EMBL" id="KAK3277264.1"/>
    </source>
</evidence>
<gene>
    <name evidence="1" type="ORF">CYMTET_14718</name>
</gene>
<sequence length="244" mass="24904">MCSEEGSGKGTSGEGLDNGSQLQVLDMQLFAPGHVAVLDSLQRLFILRLSEEGGGARQMLGGGGRSAVLLAVHTAGFPTSSFCVLPARSHMGVHQSQASSALISAAEIVLSDDSNTIHVCSIHAVPVRGKASANVSTAAHAKDCYAVAVVEQILCSPNSARGLCSAGPSGLLVVGEGGILHYRHTQAVGRLTSAVADAAAALAFGGQTTSGAGHHDVGIKKDGGLTRAYDANEDCLRLGEHKQR</sequence>
<accession>A0AAE0LA40</accession>
<evidence type="ECO:0000313" key="2">
    <source>
        <dbReference type="Proteomes" id="UP001190700"/>
    </source>
</evidence>
<dbReference type="Proteomes" id="UP001190700">
    <property type="component" value="Unassembled WGS sequence"/>
</dbReference>
<protein>
    <submittedName>
        <fullName evidence="1">Uncharacterized protein</fullName>
    </submittedName>
</protein>
<dbReference type="EMBL" id="LGRX02006182">
    <property type="protein sequence ID" value="KAK3277264.1"/>
    <property type="molecule type" value="Genomic_DNA"/>
</dbReference>
<proteinExistence type="predicted"/>